<dbReference type="GO" id="GO:0008270">
    <property type="term" value="F:zinc ion binding"/>
    <property type="evidence" value="ECO:0007669"/>
    <property type="project" value="InterPro"/>
</dbReference>
<feature type="compositionally biased region" description="Acidic residues" evidence="2">
    <location>
        <begin position="635"/>
        <end position="644"/>
    </location>
</feature>
<keyword evidence="1" id="KW-0694">RNA-binding</keyword>
<dbReference type="SMART" id="SM00451">
    <property type="entry name" value="ZnF_U1"/>
    <property type="match status" value="1"/>
</dbReference>
<sequence length="766" mass="85083">MEAHTDIQTTQKGFRCTLCDVNLPNEPTVDAHVKGRKHQNLFRLRETRKRQVQNSVFVSGIKPNTLSTQLIEYFEQFGPVQDVIMDKEKGSYAIVEFEEQASTAAALHRTEHVMNGLKLRIKPRESKEFKVVLKKKQDGKNSQVNLDALSQELCRAASVNEQMLRVVESFQLNENERNGRELLVKLLQEVFMEFLPDCEIVPFGSTVNTFGVHSCDMDLFLDLEKTRTFQARSKTASEPTGEGQSEDGRSEDSILSDIDLTTATPAEVLELVAAVLRKCVPGVHKVQALPTARLPVVKFSHRNLNLHGDISIKNRLALRNTRFLQLCSELDSRLRPLVFTVRFWAKQKQLAGNPFGGGPLLNNYALTLMVMFFLQNRDPPVLPSVDQLKNMACEEEECVIEGWDCTFPSQPIAVPPSKNTEDLCTLLAAFFSFYATFDFSASVLRDKSFQRECADAEKYCRSLQYQRKSSKGKSWGLVRLFAPSCPTGAGAGGRQGQGEGKERHLELSLPFRLAALPDAVQRRLGTAGERFREQWFAMVRLAVETVFQEVLGCSPAQEEEFEGQMDTSTSSDAVAMDTAKEPEEVGGHDQTEGVAAPSGSSGGVVSPQAGQKRPFASAETSPVSPQEKRQKLCAAEDEEEDEGAEPAPSASWCWLQRHPVWAGRRKVRRDLLKARGVTGGGSAEASQPDGGGVEMELQVTRHITAKEPDPHDLVAFKVGAQVVGGSENTRAVLRFTPLCDQKGHFQDFFHFLEIFLPKTTEAFLGK</sequence>
<dbReference type="Gene3D" id="1.10.1410.10">
    <property type="match status" value="1"/>
</dbReference>
<dbReference type="Pfam" id="PF12874">
    <property type="entry name" value="zf-met"/>
    <property type="match status" value="1"/>
</dbReference>
<protein>
    <recommendedName>
        <fullName evidence="3">RRM domain-containing protein</fullName>
    </recommendedName>
</protein>
<feature type="region of interest" description="Disordered" evidence="2">
    <location>
        <begin position="231"/>
        <end position="251"/>
    </location>
</feature>
<feature type="domain" description="RRM" evidence="3">
    <location>
        <begin position="54"/>
        <end position="136"/>
    </location>
</feature>
<dbReference type="SMART" id="SM00360">
    <property type="entry name" value="RRM"/>
    <property type="match status" value="1"/>
</dbReference>
<dbReference type="PROSITE" id="PS50102">
    <property type="entry name" value="RRM"/>
    <property type="match status" value="1"/>
</dbReference>
<feature type="compositionally biased region" description="Basic and acidic residues" evidence="2">
    <location>
        <begin position="578"/>
        <end position="591"/>
    </location>
</feature>
<keyword evidence="5" id="KW-1185">Reference proteome</keyword>
<evidence type="ECO:0000256" key="1">
    <source>
        <dbReference type="PROSITE-ProRule" id="PRU00176"/>
    </source>
</evidence>
<dbReference type="InterPro" id="IPR012677">
    <property type="entry name" value="Nucleotide-bd_a/b_plait_sf"/>
</dbReference>
<evidence type="ECO:0000313" key="4">
    <source>
        <dbReference type="EMBL" id="KAG5280247.1"/>
    </source>
</evidence>
<dbReference type="CDD" id="cd05402">
    <property type="entry name" value="NT_PAP_TUTase"/>
    <property type="match status" value="1"/>
</dbReference>
<dbReference type="AlphaFoldDB" id="A0AAV6H2F1"/>
<dbReference type="InterPro" id="IPR043519">
    <property type="entry name" value="NT_sf"/>
</dbReference>
<dbReference type="EMBL" id="JADWDJ010000006">
    <property type="protein sequence ID" value="KAG5280247.1"/>
    <property type="molecule type" value="Genomic_DNA"/>
</dbReference>
<dbReference type="InterPro" id="IPR036236">
    <property type="entry name" value="Znf_C2H2_sf"/>
</dbReference>
<dbReference type="SUPFAM" id="SSF81631">
    <property type="entry name" value="PAP/OAS1 substrate-binding domain"/>
    <property type="match status" value="1"/>
</dbReference>
<dbReference type="InterPro" id="IPR000504">
    <property type="entry name" value="RRM_dom"/>
</dbReference>
<dbReference type="Pfam" id="PF22600">
    <property type="entry name" value="MTPAP-like_central"/>
    <property type="match status" value="1"/>
</dbReference>
<dbReference type="InterPro" id="IPR035979">
    <property type="entry name" value="RBD_domain_sf"/>
</dbReference>
<reference evidence="4" key="1">
    <citation type="submission" date="2020-10" db="EMBL/GenBank/DDBJ databases">
        <title>Chromosome-scale genome assembly of the Allis shad, Alosa alosa.</title>
        <authorList>
            <person name="Margot Z."/>
            <person name="Christophe K."/>
            <person name="Cabau C."/>
            <person name="Louis A."/>
            <person name="Berthelot C."/>
            <person name="Parey E."/>
            <person name="Roest Crollius H."/>
            <person name="Montfort J."/>
            <person name="Robinson-Rechavi M."/>
            <person name="Bucao C."/>
            <person name="Bouchez O."/>
            <person name="Gislard M."/>
            <person name="Lluch J."/>
            <person name="Milhes M."/>
            <person name="Lampietro C."/>
            <person name="Lopez Roques C."/>
            <person name="Donnadieu C."/>
            <person name="Braasch I."/>
            <person name="Desvignes T."/>
            <person name="Postlethwait J."/>
            <person name="Bobe J."/>
            <person name="Guiguen Y."/>
        </authorList>
    </citation>
    <scope>NUCLEOTIDE SEQUENCE</scope>
    <source>
        <strain evidence="4">M-15738</strain>
        <tissue evidence="4">Blood</tissue>
    </source>
</reference>
<name>A0AAV6H2F1_9TELE</name>
<dbReference type="Proteomes" id="UP000823561">
    <property type="component" value="Chromosome 6"/>
</dbReference>
<feature type="region of interest" description="Disordered" evidence="2">
    <location>
        <begin position="578"/>
        <end position="649"/>
    </location>
</feature>
<dbReference type="Gene3D" id="3.30.160.60">
    <property type="entry name" value="Classic Zinc Finger"/>
    <property type="match status" value="1"/>
</dbReference>
<dbReference type="GO" id="GO:0003723">
    <property type="term" value="F:RNA binding"/>
    <property type="evidence" value="ECO:0007669"/>
    <property type="project" value="UniProtKB-UniRule"/>
</dbReference>
<dbReference type="PANTHER" id="PTHR12271:SF127">
    <property type="entry name" value="SPECKLE TARGETED PIP5K1A-REGULATED POLY(A) POLYMERASE"/>
    <property type="match status" value="1"/>
</dbReference>
<dbReference type="SUPFAM" id="SSF57667">
    <property type="entry name" value="beta-beta-alpha zinc fingers"/>
    <property type="match status" value="1"/>
</dbReference>
<dbReference type="SUPFAM" id="SSF54928">
    <property type="entry name" value="RNA-binding domain, RBD"/>
    <property type="match status" value="1"/>
</dbReference>
<feature type="compositionally biased region" description="Low complexity" evidence="2">
    <location>
        <begin position="593"/>
        <end position="611"/>
    </location>
</feature>
<proteinExistence type="predicted"/>
<dbReference type="GO" id="GO:0031123">
    <property type="term" value="P:RNA 3'-end processing"/>
    <property type="evidence" value="ECO:0007669"/>
    <property type="project" value="TreeGrafter"/>
</dbReference>
<dbReference type="InterPro" id="IPR003604">
    <property type="entry name" value="Matrin/U1-like-C_Znf_C2H2"/>
</dbReference>
<gene>
    <name evidence="4" type="ORF">AALO_G00086760</name>
</gene>
<dbReference type="InterPro" id="IPR013087">
    <property type="entry name" value="Znf_C2H2_type"/>
</dbReference>
<dbReference type="GO" id="GO:1990817">
    <property type="term" value="F:poly(A) RNA polymerase activity"/>
    <property type="evidence" value="ECO:0007669"/>
    <property type="project" value="TreeGrafter"/>
</dbReference>
<evidence type="ECO:0000256" key="2">
    <source>
        <dbReference type="SAM" id="MobiDB-lite"/>
    </source>
</evidence>
<evidence type="ECO:0000259" key="3">
    <source>
        <dbReference type="PROSITE" id="PS50102"/>
    </source>
</evidence>
<dbReference type="Gene3D" id="3.30.70.330">
    <property type="match status" value="1"/>
</dbReference>
<dbReference type="SUPFAM" id="SSF81301">
    <property type="entry name" value="Nucleotidyltransferase"/>
    <property type="match status" value="1"/>
</dbReference>
<dbReference type="Pfam" id="PF23085">
    <property type="entry name" value="RRM_PARP14_3"/>
    <property type="match status" value="1"/>
</dbReference>
<dbReference type="PANTHER" id="PTHR12271">
    <property type="entry name" value="POLY A POLYMERASE CID PAP -RELATED"/>
    <property type="match status" value="1"/>
</dbReference>
<accession>A0AAV6H2F1</accession>
<dbReference type="InterPro" id="IPR054708">
    <property type="entry name" value="MTPAP-like_central"/>
</dbReference>
<dbReference type="Gene3D" id="3.30.460.10">
    <property type="entry name" value="Beta Polymerase, domain 2"/>
    <property type="match status" value="1"/>
</dbReference>
<comment type="caution">
    <text evidence="4">The sequence shown here is derived from an EMBL/GenBank/DDBJ whole genome shotgun (WGS) entry which is preliminary data.</text>
</comment>
<dbReference type="GO" id="GO:0016607">
    <property type="term" value="C:nuclear speck"/>
    <property type="evidence" value="ECO:0007669"/>
    <property type="project" value="TreeGrafter"/>
</dbReference>
<evidence type="ECO:0000313" key="5">
    <source>
        <dbReference type="Proteomes" id="UP000823561"/>
    </source>
</evidence>
<organism evidence="4 5">
    <name type="scientific">Alosa alosa</name>
    <name type="common">allis shad</name>
    <dbReference type="NCBI Taxonomy" id="278164"/>
    <lineage>
        <taxon>Eukaryota</taxon>
        <taxon>Metazoa</taxon>
        <taxon>Chordata</taxon>
        <taxon>Craniata</taxon>
        <taxon>Vertebrata</taxon>
        <taxon>Euteleostomi</taxon>
        <taxon>Actinopterygii</taxon>
        <taxon>Neopterygii</taxon>
        <taxon>Teleostei</taxon>
        <taxon>Clupei</taxon>
        <taxon>Clupeiformes</taxon>
        <taxon>Clupeoidei</taxon>
        <taxon>Clupeidae</taxon>
        <taxon>Alosa</taxon>
    </lineage>
</organism>